<reference evidence="1 2" key="2">
    <citation type="journal article" date="2011" name="PLoS Genet.">
        <title>Caenorhabditis briggsae recombinant inbred line genotypes reveal inter-strain incompatibility and the evolution of recombination.</title>
        <authorList>
            <person name="Ross J.A."/>
            <person name="Koboldt D.C."/>
            <person name="Staisch J.E."/>
            <person name="Chamberlin H.M."/>
            <person name="Gupta B.P."/>
            <person name="Miller R.D."/>
            <person name="Baird S.E."/>
            <person name="Haag E.S."/>
        </authorList>
    </citation>
    <scope>NUCLEOTIDE SEQUENCE [LARGE SCALE GENOMIC DNA]</scope>
    <source>
        <strain evidence="1 2">AF16</strain>
    </source>
</reference>
<dbReference type="KEGG" id="cbr:CBG_27162"/>
<dbReference type="InParanoid" id="B6IL71"/>
<dbReference type="GeneID" id="68918619"/>
<keyword evidence="2" id="KW-1185">Reference proteome</keyword>
<protein>
    <submittedName>
        <fullName evidence="1">Protein CBG27162</fullName>
    </submittedName>
</protein>
<sequence length="77" mass="8967">MNRRLKQRATTQEQFFGKVIFKKGIIEKGDLQSSVRRNPTMWRNINANNSTIQKVKIQSLEIIDDNAFHSELPPKVL</sequence>
<evidence type="ECO:0000313" key="2">
    <source>
        <dbReference type="Proteomes" id="UP000008549"/>
    </source>
</evidence>
<dbReference type="HOGENOM" id="CLU_2640323_0_0_1"/>
<dbReference type="EMBL" id="HE601047">
    <property type="protein sequence ID" value="CAS00624.1"/>
    <property type="molecule type" value="Genomic_DNA"/>
</dbReference>
<name>B6IL71_CAEBR</name>
<organism evidence="1 2">
    <name type="scientific">Caenorhabditis briggsae</name>
    <dbReference type="NCBI Taxonomy" id="6238"/>
    <lineage>
        <taxon>Eukaryota</taxon>
        <taxon>Metazoa</taxon>
        <taxon>Ecdysozoa</taxon>
        <taxon>Nematoda</taxon>
        <taxon>Chromadorea</taxon>
        <taxon>Rhabditida</taxon>
        <taxon>Rhabditina</taxon>
        <taxon>Rhabditomorpha</taxon>
        <taxon>Rhabditoidea</taxon>
        <taxon>Rhabditidae</taxon>
        <taxon>Peloderinae</taxon>
        <taxon>Caenorhabditis</taxon>
    </lineage>
</organism>
<dbReference type="Proteomes" id="UP000008549">
    <property type="component" value="Unassembled WGS sequence"/>
</dbReference>
<dbReference type="CTD" id="68918619"/>
<dbReference type="RefSeq" id="XP_045100183.1">
    <property type="nucleotide sequence ID" value="XM_045237879.1"/>
</dbReference>
<accession>B6IL71</accession>
<proteinExistence type="predicted"/>
<reference evidence="1 2" key="1">
    <citation type="journal article" date="2003" name="PLoS Biol.">
        <title>The genome sequence of Caenorhabditis briggsae: a platform for comparative genomics.</title>
        <authorList>
            <person name="Stein L.D."/>
            <person name="Bao Z."/>
            <person name="Blasiar D."/>
            <person name="Blumenthal T."/>
            <person name="Brent M.R."/>
            <person name="Chen N."/>
            <person name="Chinwalla A."/>
            <person name="Clarke L."/>
            <person name="Clee C."/>
            <person name="Coghlan A."/>
            <person name="Coulson A."/>
            <person name="D'Eustachio P."/>
            <person name="Fitch D.H."/>
            <person name="Fulton L.A."/>
            <person name="Fulton R.E."/>
            <person name="Griffiths-Jones S."/>
            <person name="Harris T.W."/>
            <person name="Hillier L.W."/>
            <person name="Kamath R."/>
            <person name="Kuwabara P.E."/>
            <person name="Mardis E.R."/>
            <person name="Marra M.A."/>
            <person name="Miner T.L."/>
            <person name="Minx P."/>
            <person name="Mullikin J.C."/>
            <person name="Plumb R.W."/>
            <person name="Rogers J."/>
            <person name="Schein J.E."/>
            <person name="Sohrmann M."/>
            <person name="Spieth J."/>
            <person name="Stajich J.E."/>
            <person name="Wei C."/>
            <person name="Willey D."/>
            <person name="Wilson R.K."/>
            <person name="Durbin R."/>
            <person name="Waterston R.H."/>
        </authorList>
    </citation>
    <scope>NUCLEOTIDE SEQUENCE [LARGE SCALE GENOMIC DNA]</scope>
    <source>
        <strain evidence="1 2">AF16</strain>
    </source>
</reference>
<gene>
    <name evidence="1" type="ORF">CBG27162</name>
    <name evidence="1" type="ORF">CBG_27162</name>
</gene>
<dbReference type="AlphaFoldDB" id="B6IL71"/>
<evidence type="ECO:0000313" key="1">
    <source>
        <dbReference type="EMBL" id="CAS00624.1"/>
    </source>
</evidence>